<comment type="caution">
    <text evidence="1">The sequence shown here is derived from an EMBL/GenBank/DDBJ whole genome shotgun (WGS) entry which is preliminary data.</text>
</comment>
<evidence type="ECO:0000313" key="1">
    <source>
        <dbReference type="EMBL" id="MFC5472445.1"/>
    </source>
</evidence>
<name>A0ABW0M309_9BURK</name>
<evidence type="ECO:0000313" key="2">
    <source>
        <dbReference type="Proteomes" id="UP001596045"/>
    </source>
</evidence>
<organism evidence="1 2">
    <name type="scientific">Paraherbaspirillum soli</name>
    <dbReference type="NCBI Taxonomy" id="631222"/>
    <lineage>
        <taxon>Bacteria</taxon>
        <taxon>Pseudomonadati</taxon>
        <taxon>Pseudomonadota</taxon>
        <taxon>Betaproteobacteria</taxon>
        <taxon>Burkholderiales</taxon>
        <taxon>Oxalobacteraceae</taxon>
        <taxon>Paraherbaspirillum</taxon>
    </lineage>
</organism>
<dbReference type="Pfam" id="PF11397">
    <property type="entry name" value="GlcNAc"/>
    <property type="match status" value="1"/>
</dbReference>
<dbReference type="RefSeq" id="WP_378993889.1">
    <property type="nucleotide sequence ID" value="NZ_JBHSMT010000004.1"/>
</dbReference>
<dbReference type="Proteomes" id="UP001596045">
    <property type="component" value="Unassembled WGS sequence"/>
</dbReference>
<gene>
    <name evidence="1" type="ORF">ACFPM8_00590</name>
</gene>
<dbReference type="EMBL" id="JBHSMT010000004">
    <property type="protein sequence ID" value="MFC5472445.1"/>
    <property type="molecule type" value="Genomic_DNA"/>
</dbReference>
<dbReference type="InterPro" id="IPR029044">
    <property type="entry name" value="Nucleotide-diphossugar_trans"/>
</dbReference>
<reference evidence="2" key="1">
    <citation type="journal article" date="2019" name="Int. J. Syst. Evol. Microbiol.">
        <title>The Global Catalogue of Microorganisms (GCM) 10K type strain sequencing project: providing services to taxonomists for standard genome sequencing and annotation.</title>
        <authorList>
            <consortium name="The Broad Institute Genomics Platform"/>
            <consortium name="The Broad Institute Genome Sequencing Center for Infectious Disease"/>
            <person name="Wu L."/>
            <person name="Ma J."/>
        </authorList>
    </citation>
    <scope>NUCLEOTIDE SEQUENCE [LARGE SCALE GENOMIC DNA]</scope>
    <source>
        <strain evidence="2">JCM 17066</strain>
    </source>
</reference>
<dbReference type="SUPFAM" id="SSF53448">
    <property type="entry name" value="Nucleotide-diphospho-sugar transferases"/>
    <property type="match status" value="1"/>
</dbReference>
<protein>
    <submittedName>
        <fullName evidence="1">GlcNAc-transferase family protein</fullName>
    </submittedName>
</protein>
<dbReference type="PANTHER" id="PTHR34496:SF10">
    <property type="entry name" value="GLCNAC TRANSFERASE"/>
    <property type="match status" value="1"/>
</dbReference>
<dbReference type="InterPro" id="IPR021067">
    <property type="entry name" value="Glycosyltransferase"/>
</dbReference>
<sequence>MKNSIFIQIASYRDHQLLPTLSDLIEQAAHPELLRIVVCWQHAENETIGDFLQQGYIAQGSEQKLGDTLHTLSYRHACIQLIDVHYLKTQGACWARNKIQQHYDAEKYTLQLDSHHRFVRHWDSLLIEMLESLRERSPKPLLTAYLPSFDPDDDPAGRQNMPSKMNFDRFIPEGAVFFRPSAIGDWQQRSRPLRARFYSAHFAFADGCFAVEVQHDPEYFFHGEEISIGVRAFTHGYDLYHPHRLVAWHEYLRKGRAKVWDDHTTPAKQSGDIAEDWVERNAKCHNRNRILFGMDGEDPSQIDFCKYGFGNSRTLKQFEEYAGISFGHRAVQQAVLDRAEPEPDYRSYGSDEEWLNTLTRSNDICICIHKNELDQIPDDYDFWYIGAHDEHGHEIHRQDLDQQQINRYLDQEWIIFQFVFLSDPTRIPKSYTVWPHSKSSGWMKKIDRPITS</sequence>
<keyword evidence="2" id="KW-1185">Reference proteome</keyword>
<dbReference type="PANTHER" id="PTHR34496">
    <property type="entry name" value="GLCNAC TRANSFERASE-RELATED"/>
    <property type="match status" value="1"/>
</dbReference>
<accession>A0ABW0M309</accession>
<proteinExistence type="predicted"/>